<feature type="domain" description="MmgE/PrpD N-terminal" evidence="2">
    <location>
        <begin position="15"/>
        <end position="240"/>
    </location>
</feature>
<sequence length="455" mass="47155">MPLLRRLATLLARPVSPSDRQRAALHVLDWAGCAVAGAASPAGRLLAEHAARIGTGPCAGVGRPGLSASAAAFFNGGVGNVLEMDDIHRTSILHPGPVVVPAALAEAMATGAPPARLLDAVARGYEAMIRIGASVGPGHYALWHNTSTCGPFGAAAAAAAVLELDEEATVWALGNAGAQASGPWRCRHEPVMTKQLHTARAAQSGLQAAELAALGFTGPAGMLEGAQGFYAAMCPDPRPEVVTAEPDGPWRMWDVGFKPWPACRHAHPTIDAALALRRRGVAADAVRSIAVRTYDDALRFCDRPEPATVIQAKFSLQHSVAVVLLDGPPPLEAFEPPAIAREDVARLRAATTVAAGEPFVSAYPERYGAEVSVTLANGETLTETAPDALGDPANPVDIDRLTRKARALILSAGHSDTAADRLIETALALPNAGTLADFAAALATPPARPTKDTVQ</sequence>
<comment type="caution">
    <text evidence="4">The sequence shown here is derived from an EMBL/GenBank/DDBJ whole genome shotgun (WGS) entry which is preliminary data.</text>
</comment>
<protein>
    <submittedName>
        <fullName evidence="4">MmgE/PrpD family protein</fullName>
    </submittedName>
</protein>
<name>A0A8B2NFW8_9HYPH</name>
<dbReference type="InterPro" id="IPR045337">
    <property type="entry name" value="MmgE_PrpD_C"/>
</dbReference>
<comment type="similarity">
    <text evidence="1">Belongs to the PrpD family.</text>
</comment>
<dbReference type="Pfam" id="PF19305">
    <property type="entry name" value="MmgE_PrpD_C"/>
    <property type="match status" value="1"/>
</dbReference>
<dbReference type="Proteomes" id="UP000249590">
    <property type="component" value="Unassembled WGS sequence"/>
</dbReference>
<organism evidence="4 5">
    <name type="scientific">Acuticoccus sediminis</name>
    <dbReference type="NCBI Taxonomy" id="2184697"/>
    <lineage>
        <taxon>Bacteria</taxon>
        <taxon>Pseudomonadati</taxon>
        <taxon>Pseudomonadota</taxon>
        <taxon>Alphaproteobacteria</taxon>
        <taxon>Hyphomicrobiales</taxon>
        <taxon>Amorphaceae</taxon>
        <taxon>Acuticoccus</taxon>
    </lineage>
</organism>
<dbReference type="AlphaFoldDB" id="A0A8B2NFW8"/>
<dbReference type="InterPro" id="IPR042183">
    <property type="entry name" value="MmgE/PrpD_sf_1"/>
</dbReference>
<evidence type="ECO:0000256" key="1">
    <source>
        <dbReference type="ARBA" id="ARBA00006174"/>
    </source>
</evidence>
<dbReference type="EMBL" id="QHHQ01000008">
    <property type="protein sequence ID" value="RAH97779.1"/>
    <property type="molecule type" value="Genomic_DNA"/>
</dbReference>
<dbReference type="GO" id="GO:0016829">
    <property type="term" value="F:lyase activity"/>
    <property type="evidence" value="ECO:0007669"/>
    <property type="project" value="InterPro"/>
</dbReference>
<reference evidence="4 5" key="1">
    <citation type="submission" date="2018-05" db="EMBL/GenBank/DDBJ databases">
        <title>Acuticoccus sediminis sp. nov., isolated from deep-sea sediment of Indian Ocean.</title>
        <authorList>
            <person name="Liu X."/>
            <person name="Lai Q."/>
            <person name="Du Y."/>
            <person name="Sun F."/>
            <person name="Zhang X."/>
            <person name="Wang S."/>
            <person name="Shao Z."/>
        </authorList>
    </citation>
    <scope>NUCLEOTIDE SEQUENCE [LARGE SCALE GENOMIC DNA]</scope>
    <source>
        <strain evidence="4 5">PTG4-2</strain>
    </source>
</reference>
<keyword evidence="5" id="KW-1185">Reference proteome</keyword>
<dbReference type="InterPro" id="IPR036148">
    <property type="entry name" value="MmgE/PrpD_sf"/>
</dbReference>
<dbReference type="PANTHER" id="PTHR16943:SF8">
    <property type="entry name" value="2-METHYLCITRATE DEHYDRATASE"/>
    <property type="match status" value="1"/>
</dbReference>
<evidence type="ECO:0000259" key="2">
    <source>
        <dbReference type="Pfam" id="PF03972"/>
    </source>
</evidence>
<dbReference type="PANTHER" id="PTHR16943">
    <property type="entry name" value="2-METHYLCITRATE DEHYDRATASE-RELATED"/>
    <property type="match status" value="1"/>
</dbReference>
<dbReference type="Gene3D" id="3.30.1330.120">
    <property type="entry name" value="2-methylcitrate dehydratase PrpD"/>
    <property type="match status" value="1"/>
</dbReference>
<gene>
    <name evidence="4" type="ORF">DLJ53_28485</name>
</gene>
<dbReference type="InterPro" id="IPR042188">
    <property type="entry name" value="MmgE/PrpD_sf_2"/>
</dbReference>
<evidence type="ECO:0000259" key="3">
    <source>
        <dbReference type="Pfam" id="PF19305"/>
    </source>
</evidence>
<feature type="domain" description="MmgE/PrpD C-terminal" evidence="3">
    <location>
        <begin position="260"/>
        <end position="426"/>
    </location>
</feature>
<dbReference type="InterPro" id="IPR045336">
    <property type="entry name" value="MmgE_PrpD_N"/>
</dbReference>
<dbReference type="SUPFAM" id="SSF103378">
    <property type="entry name" value="2-methylcitrate dehydratase PrpD"/>
    <property type="match status" value="1"/>
</dbReference>
<dbReference type="Gene3D" id="1.10.4100.10">
    <property type="entry name" value="2-methylcitrate dehydratase PrpD"/>
    <property type="match status" value="1"/>
</dbReference>
<dbReference type="InterPro" id="IPR005656">
    <property type="entry name" value="MmgE_PrpD"/>
</dbReference>
<proteinExistence type="inferred from homology"/>
<evidence type="ECO:0000313" key="4">
    <source>
        <dbReference type="EMBL" id="RAH97779.1"/>
    </source>
</evidence>
<dbReference type="Pfam" id="PF03972">
    <property type="entry name" value="MmgE_PrpD_N"/>
    <property type="match status" value="1"/>
</dbReference>
<evidence type="ECO:0000313" key="5">
    <source>
        <dbReference type="Proteomes" id="UP000249590"/>
    </source>
</evidence>
<accession>A0A8B2NFW8</accession>